<organism evidence="9 10">
    <name type="scientific">Roseburia hominis</name>
    <dbReference type="NCBI Taxonomy" id="301301"/>
    <lineage>
        <taxon>Bacteria</taxon>
        <taxon>Bacillati</taxon>
        <taxon>Bacillota</taxon>
        <taxon>Clostridia</taxon>
        <taxon>Lachnospirales</taxon>
        <taxon>Lachnospiraceae</taxon>
        <taxon>Roseburia</taxon>
    </lineage>
</organism>
<name>A0A395VB14_9FIRM</name>
<dbReference type="PANTHER" id="PTHR13285:SF18">
    <property type="entry name" value="PROTEIN-CYSTEINE N-PALMITOYLTRANSFERASE RASP"/>
    <property type="match status" value="1"/>
</dbReference>
<keyword evidence="6 7" id="KW-0472">Membrane</keyword>
<proteinExistence type="inferred from homology"/>
<evidence type="ECO:0000256" key="4">
    <source>
        <dbReference type="ARBA" id="ARBA00022692"/>
    </source>
</evidence>
<feature type="transmembrane region" description="Helical" evidence="8">
    <location>
        <begin position="34"/>
        <end position="65"/>
    </location>
</feature>
<evidence type="ECO:0000313" key="9">
    <source>
        <dbReference type="EMBL" id="RGS42541.1"/>
    </source>
</evidence>
<feature type="transmembrane region" description="Helical" evidence="8">
    <location>
        <begin position="97"/>
        <end position="119"/>
    </location>
</feature>
<dbReference type="Pfam" id="PF03062">
    <property type="entry name" value="MBOAT"/>
    <property type="match status" value="1"/>
</dbReference>
<dbReference type="GO" id="GO:0016746">
    <property type="term" value="F:acyltransferase activity"/>
    <property type="evidence" value="ECO:0007669"/>
    <property type="project" value="UniProtKB-KW"/>
</dbReference>
<keyword evidence="3 7" id="KW-1003">Cell membrane</keyword>
<keyword evidence="4 8" id="KW-0812">Transmembrane</keyword>
<feature type="transmembrane region" description="Helical" evidence="8">
    <location>
        <begin position="373"/>
        <end position="393"/>
    </location>
</feature>
<dbReference type="InterPro" id="IPR004299">
    <property type="entry name" value="MBOAT_fam"/>
</dbReference>
<dbReference type="GO" id="GO:0042121">
    <property type="term" value="P:alginic acid biosynthetic process"/>
    <property type="evidence" value="ECO:0007669"/>
    <property type="project" value="InterPro"/>
</dbReference>
<feature type="transmembrane region" description="Helical" evidence="8">
    <location>
        <begin position="461"/>
        <end position="479"/>
    </location>
</feature>
<keyword evidence="7" id="KW-0012">Acyltransferase</keyword>
<dbReference type="InterPro" id="IPR024194">
    <property type="entry name" value="Ac/AlaTfrase_AlgI/DltB"/>
</dbReference>
<protein>
    <submittedName>
        <fullName evidence="9">MBOAT family protein</fullName>
    </submittedName>
</protein>
<evidence type="ECO:0000256" key="2">
    <source>
        <dbReference type="ARBA" id="ARBA00010323"/>
    </source>
</evidence>
<dbReference type="EMBL" id="QRVL01000001">
    <property type="protein sequence ID" value="RGS42541.1"/>
    <property type="molecule type" value="Genomic_DNA"/>
</dbReference>
<comment type="subcellular location">
    <subcellularLocation>
        <location evidence="1">Cell membrane</location>
        <topology evidence="1">Multi-pass membrane protein</topology>
    </subcellularLocation>
</comment>
<evidence type="ECO:0000256" key="3">
    <source>
        <dbReference type="ARBA" id="ARBA00022475"/>
    </source>
</evidence>
<sequence length="529" mass="59556">MAYHTMLFLLVFLPLVLICYQIAGTKYRPYVLLAAGYIFFASFSGILLLYLLGATVIMYAAGLWIDHIGQEFKEKKNGLARSEVKQLKKKFTGKKRAVLCGSLVLLVGVLFIVKYYNFFAENLSAVFRLLTLPICLKSIRFLQPIGISFYTLQAVSYVVDIYEGKNRAERQFGKVALYMAFFPQIMEGPISRFDQTADQLWKGTAISSENLAMGAQRVLWGLFKKIVIADRLDRAVGVAFLNYQSYDGAILALAAVAYTVQLYNEFSGCMDIVIGVAEMFGVVLPENFRQPFLSKNVSEFWRRWHITLGAWLKDYIFYPVSLTGWVQKLGTRAKARFGKHGAKVAVSAVALFPVWLLNGLWHGQHWNYIFFGMYYFVLIMAGILCEPLIAVFYEKCGRLVKSKGYAVFQIVRTSVLVVIGEMIFRANGAKAAIVMLKTVFGHSHMTALGQMDLPSFGIDRADIAIVLCGVILVTVVGLLHERGISIRRKIVTLPTPARWCCYYVMILLPLIFGAFGDGYLEVELIYANF</sequence>
<dbReference type="InterPro" id="IPR028362">
    <property type="entry name" value="AlgI"/>
</dbReference>
<evidence type="ECO:0000313" key="10">
    <source>
        <dbReference type="Proteomes" id="UP000266172"/>
    </source>
</evidence>
<dbReference type="AlphaFoldDB" id="A0A395VB14"/>
<dbReference type="GO" id="GO:0005886">
    <property type="term" value="C:plasma membrane"/>
    <property type="evidence" value="ECO:0007669"/>
    <property type="project" value="UniProtKB-SubCell"/>
</dbReference>
<feature type="transmembrane region" description="Helical" evidence="8">
    <location>
        <begin position="139"/>
        <end position="162"/>
    </location>
</feature>
<reference evidence="9 10" key="1">
    <citation type="submission" date="2018-08" db="EMBL/GenBank/DDBJ databases">
        <title>A genome reference for cultivated species of the human gut microbiota.</title>
        <authorList>
            <person name="Zou Y."/>
            <person name="Xue W."/>
            <person name="Luo G."/>
        </authorList>
    </citation>
    <scope>NUCLEOTIDE SEQUENCE [LARGE SCALE GENOMIC DNA]</scope>
    <source>
        <strain evidence="9 10">AF22-12AC</strain>
    </source>
</reference>
<comment type="caution">
    <text evidence="9">The sequence shown here is derived from an EMBL/GenBank/DDBJ whole genome shotgun (WGS) entry which is preliminary data.</text>
</comment>
<gene>
    <name evidence="9" type="ORF">DWX93_04315</name>
</gene>
<keyword evidence="5 8" id="KW-1133">Transmembrane helix</keyword>
<accession>A0A395VB14</accession>
<evidence type="ECO:0000256" key="8">
    <source>
        <dbReference type="SAM" id="Phobius"/>
    </source>
</evidence>
<dbReference type="Proteomes" id="UP000266172">
    <property type="component" value="Unassembled WGS sequence"/>
</dbReference>
<dbReference type="RefSeq" id="WP_118096750.1">
    <property type="nucleotide sequence ID" value="NZ_CAUGCI010000027.1"/>
</dbReference>
<dbReference type="PANTHER" id="PTHR13285">
    <property type="entry name" value="ACYLTRANSFERASE"/>
    <property type="match status" value="1"/>
</dbReference>
<feature type="transmembrane region" description="Helical" evidence="8">
    <location>
        <begin position="342"/>
        <end position="361"/>
    </location>
</feature>
<evidence type="ECO:0000256" key="5">
    <source>
        <dbReference type="ARBA" id="ARBA00022989"/>
    </source>
</evidence>
<dbReference type="InterPro" id="IPR051085">
    <property type="entry name" value="MB_O-acyltransferase"/>
</dbReference>
<evidence type="ECO:0000256" key="1">
    <source>
        <dbReference type="ARBA" id="ARBA00004651"/>
    </source>
</evidence>
<evidence type="ECO:0000256" key="7">
    <source>
        <dbReference type="PIRNR" id="PIRNR016636"/>
    </source>
</evidence>
<feature type="transmembrane region" description="Helical" evidence="8">
    <location>
        <begin position="500"/>
        <end position="520"/>
    </location>
</feature>
<comment type="similarity">
    <text evidence="2 7">Belongs to the membrane-bound acyltransferase family.</text>
</comment>
<dbReference type="PIRSF" id="PIRSF016636">
    <property type="entry name" value="AlgI_DltB"/>
    <property type="match status" value="1"/>
</dbReference>
<keyword evidence="7" id="KW-0808">Transferase</keyword>
<evidence type="ECO:0000256" key="6">
    <source>
        <dbReference type="ARBA" id="ARBA00023136"/>
    </source>
</evidence>
<dbReference type="PIRSF" id="PIRSF500217">
    <property type="entry name" value="AlgI"/>
    <property type="match status" value="1"/>
</dbReference>